<keyword evidence="1" id="KW-0472">Membrane</keyword>
<organism evidence="2 3">
    <name type="scientific">Amycolatopsis carbonis</name>
    <dbReference type="NCBI Taxonomy" id="715471"/>
    <lineage>
        <taxon>Bacteria</taxon>
        <taxon>Bacillati</taxon>
        <taxon>Actinomycetota</taxon>
        <taxon>Actinomycetes</taxon>
        <taxon>Pseudonocardiales</taxon>
        <taxon>Pseudonocardiaceae</taxon>
        <taxon>Amycolatopsis</taxon>
    </lineage>
</organism>
<feature type="transmembrane region" description="Helical" evidence="1">
    <location>
        <begin position="6"/>
        <end position="23"/>
    </location>
</feature>
<gene>
    <name evidence="2" type="ORF">QRX50_35130</name>
</gene>
<proteinExistence type="predicted"/>
<accession>A0A9Y2IA73</accession>
<sequence length="94" mass="9818">MTAADLIVSTVAGIAAACGLYRIGRLVSLPRVGLLLAVLWAGAPMAITASMVMTESLFTARAVWALVGVLERNWFLTGSATVFAGLAPERRGRA</sequence>
<dbReference type="RefSeq" id="WP_285967403.1">
    <property type="nucleotide sequence ID" value="NZ_CP127294.1"/>
</dbReference>
<feature type="transmembrane region" description="Helical" evidence="1">
    <location>
        <begin position="64"/>
        <end position="87"/>
    </location>
</feature>
<reference evidence="2 3" key="1">
    <citation type="submission" date="2023-06" db="EMBL/GenBank/DDBJ databases">
        <authorList>
            <person name="Oyuntsetseg B."/>
            <person name="Kim S.B."/>
        </authorList>
    </citation>
    <scope>NUCLEOTIDE SEQUENCE [LARGE SCALE GENOMIC DNA]</scope>
    <source>
        <strain evidence="2 3">2-15</strain>
    </source>
</reference>
<evidence type="ECO:0000256" key="1">
    <source>
        <dbReference type="SAM" id="Phobius"/>
    </source>
</evidence>
<dbReference type="AlphaFoldDB" id="A0A9Y2IA73"/>
<evidence type="ECO:0000313" key="3">
    <source>
        <dbReference type="Proteomes" id="UP001236014"/>
    </source>
</evidence>
<keyword evidence="3" id="KW-1185">Reference proteome</keyword>
<name>A0A9Y2IA73_9PSEU</name>
<dbReference type="EMBL" id="CP127294">
    <property type="protein sequence ID" value="WIX76655.1"/>
    <property type="molecule type" value="Genomic_DNA"/>
</dbReference>
<evidence type="ECO:0000313" key="2">
    <source>
        <dbReference type="EMBL" id="WIX76655.1"/>
    </source>
</evidence>
<dbReference type="KEGG" id="acab:QRX50_35130"/>
<keyword evidence="1" id="KW-1133">Transmembrane helix</keyword>
<feature type="transmembrane region" description="Helical" evidence="1">
    <location>
        <begin position="32"/>
        <end position="52"/>
    </location>
</feature>
<keyword evidence="1" id="KW-0812">Transmembrane</keyword>
<dbReference type="Proteomes" id="UP001236014">
    <property type="component" value="Chromosome"/>
</dbReference>
<protein>
    <submittedName>
        <fullName evidence="2">Uncharacterized protein</fullName>
    </submittedName>
</protein>